<dbReference type="SMR" id="A0A0N1EGU4"/>
<dbReference type="Proteomes" id="UP000622362">
    <property type="component" value="Unassembled WGS sequence"/>
</dbReference>
<comment type="subcellular location">
    <subcellularLocation>
        <location evidence="2 15">Cell membrane</location>
        <topology evidence="2 15">Multi-pass membrane protein</topology>
    </subcellularLocation>
</comment>
<evidence type="ECO:0000256" key="13">
    <source>
        <dbReference type="ARBA" id="ARBA00023012"/>
    </source>
</evidence>
<keyword evidence="9 15" id="KW-0547">Nucleotide-binding</keyword>
<keyword evidence="7 15" id="KW-0808">Transferase</keyword>
<dbReference type="Pfam" id="PF07730">
    <property type="entry name" value="HisKA_3"/>
    <property type="match status" value="1"/>
</dbReference>
<dbReference type="EMBL" id="JADPYN010000017">
    <property type="protein sequence ID" value="MBF9304169.1"/>
    <property type="molecule type" value="Genomic_DNA"/>
</dbReference>
<dbReference type="InterPro" id="IPR011712">
    <property type="entry name" value="Sig_transdc_His_kin_sub3_dim/P"/>
</dbReference>
<dbReference type="GeneID" id="50018330"/>
<evidence type="ECO:0000256" key="15">
    <source>
        <dbReference type="PIRNR" id="PIRNR037431"/>
    </source>
</evidence>
<dbReference type="GO" id="GO:0005886">
    <property type="term" value="C:plasma membrane"/>
    <property type="evidence" value="ECO:0007669"/>
    <property type="project" value="UniProtKB-SubCell"/>
</dbReference>
<evidence type="ECO:0000313" key="20">
    <source>
        <dbReference type="EMBL" id="PIH09827.1"/>
    </source>
</evidence>
<dbReference type="GO" id="GO:0005524">
    <property type="term" value="F:ATP binding"/>
    <property type="evidence" value="ECO:0007669"/>
    <property type="project" value="UniProtKB-UniRule"/>
</dbReference>
<feature type="transmembrane region" description="Helical" evidence="16">
    <location>
        <begin position="12"/>
        <end position="34"/>
    </location>
</feature>
<dbReference type="InterPro" id="IPR003594">
    <property type="entry name" value="HATPase_dom"/>
</dbReference>
<evidence type="ECO:0000259" key="17">
    <source>
        <dbReference type="SMART" id="SM00387"/>
    </source>
</evidence>
<evidence type="ECO:0000313" key="18">
    <source>
        <dbReference type="EMBL" id="MBF2230642.1"/>
    </source>
</evidence>
<dbReference type="Proteomes" id="UP000648077">
    <property type="component" value="Unassembled WGS sequence"/>
</dbReference>
<dbReference type="Pfam" id="PF02518">
    <property type="entry name" value="HATPase_c"/>
    <property type="match status" value="1"/>
</dbReference>
<evidence type="ECO:0000256" key="12">
    <source>
        <dbReference type="ARBA" id="ARBA00022989"/>
    </source>
</evidence>
<evidence type="ECO:0000256" key="5">
    <source>
        <dbReference type="ARBA" id="ARBA00022475"/>
    </source>
</evidence>
<evidence type="ECO:0000256" key="14">
    <source>
        <dbReference type="ARBA" id="ARBA00023136"/>
    </source>
</evidence>
<keyword evidence="8 16" id="KW-0812">Transmembrane</keyword>
<name>A0A0N1EGU4_STAEP</name>
<dbReference type="InterPro" id="IPR050482">
    <property type="entry name" value="Sensor_HK_TwoCompSys"/>
</dbReference>
<keyword evidence="6" id="KW-0597">Phosphoprotein</keyword>
<gene>
    <name evidence="20" type="ORF">CTJ08_08475</name>
    <name evidence="18" type="ORF">H3963_09430</name>
    <name evidence="19" type="ORF">I3V53_08800</name>
</gene>
<evidence type="ECO:0000256" key="8">
    <source>
        <dbReference type="ARBA" id="ARBA00022692"/>
    </source>
</evidence>
<dbReference type="KEGG" id="seps:DP17_514"/>
<evidence type="ECO:0000256" key="11">
    <source>
        <dbReference type="ARBA" id="ARBA00022840"/>
    </source>
</evidence>
<evidence type="ECO:0000256" key="10">
    <source>
        <dbReference type="ARBA" id="ARBA00022777"/>
    </source>
</evidence>
<dbReference type="EC" id="2.7.13.3" evidence="3 15"/>
<reference evidence="19" key="3">
    <citation type="submission" date="2020-11" db="EMBL/GenBank/DDBJ databases">
        <title>Molecular epidemiology and genomic profiles of multidrug-resistant bacteria collected from clinical sources in South Africa.</title>
        <authorList>
            <person name="Asante J."/>
            <person name="Amoako D.G."/>
        </authorList>
    </citation>
    <scope>NUCLEOTIDE SEQUENCE</scope>
    <source>
        <strain evidence="19">C68</strain>
    </source>
</reference>
<evidence type="ECO:0000256" key="1">
    <source>
        <dbReference type="ARBA" id="ARBA00000085"/>
    </source>
</evidence>
<dbReference type="CDD" id="cd16917">
    <property type="entry name" value="HATPase_UhpB-NarQ-NarX-like"/>
    <property type="match status" value="1"/>
</dbReference>
<dbReference type="AlphaFoldDB" id="A0A0N1EGU4"/>
<dbReference type="OMA" id="HWIMSEF"/>
<evidence type="ECO:0000256" key="7">
    <source>
        <dbReference type="ARBA" id="ARBA00022679"/>
    </source>
</evidence>
<dbReference type="PANTHER" id="PTHR24421:SF37">
    <property type="entry name" value="SENSOR HISTIDINE KINASE NARS"/>
    <property type="match status" value="1"/>
</dbReference>
<dbReference type="GO" id="GO:0046983">
    <property type="term" value="F:protein dimerization activity"/>
    <property type="evidence" value="ECO:0007669"/>
    <property type="project" value="InterPro"/>
</dbReference>
<dbReference type="EMBL" id="PEJG01000009">
    <property type="protein sequence ID" value="PIH09827.1"/>
    <property type="molecule type" value="Genomic_DNA"/>
</dbReference>
<keyword evidence="11 15" id="KW-0067">ATP-binding</keyword>
<dbReference type="SMART" id="SM00387">
    <property type="entry name" value="HATPase_c"/>
    <property type="match status" value="1"/>
</dbReference>
<evidence type="ECO:0000313" key="19">
    <source>
        <dbReference type="EMBL" id="MBF9304169.1"/>
    </source>
</evidence>
<keyword evidence="12 16" id="KW-1133">Transmembrane helix</keyword>
<evidence type="ECO:0000256" key="9">
    <source>
        <dbReference type="ARBA" id="ARBA00022741"/>
    </source>
</evidence>
<dbReference type="OrthoDB" id="9795828at2"/>
<dbReference type="GO" id="GO:0000155">
    <property type="term" value="F:phosphorelay sensor kinase activity"/>
    <property type="evidence" value="ECO:0007669"/>
    <property type="project" value="UniProtKB-UniRule"/>
</dbReference>
<evidence type="ECO:0000313" key="21">
    <source>
        <dbReference type="Proteomes" id="UP000228502"/>
    </source>
</evidence>
<evidence type="ECO:0000256" key="3">
    <source>
        <dbReference type="ARBA" id="ARBA00012438"/>
    </source>
</evidence>
<dbReference type="PANTHER" id="PTHR24421">
    <property type="entry name" value="NITRATE/NITRITE SENSOR PROTEIN NARX-RELATED"/>
    <property type="match status" value="1"/>
</dbReference>
<evidence type="ECO:0000313" key="22">
    <source>
        <dbReference type="Proteomes" id="UP000648077"/>
    </source>
</evidence>
<protein>
    <recommendedName>
        <fullName evidence="4 15">Sensor protein VraS</fullName>
        <ecNumber evidence="3 15">2.7.13.3</ecNumber>
    </recommendedName>
</protein>
<dbReference type="RefSeq" id="WP_001830374.1">
    <property type="nucleotide sequence ID" value="NZ_AP019721.1"/>
</dbReference>
<dbReference type="PIRSF" id="PIRSF037431">
    <property type="entry name" value="STHK_LiaS"/>
    <property type="match status" value="1"/>
</dbReference>
<keyword evidence="10 15" id="KW-0418">Kinase</keyword>
<sequence length="348" mass="40066">MNHYIRAIGSMLILVYSMLIAFLFIDKVFVNIIFFQGMFYTQIFGIPVFLFLNLLIVLLCIIVGSVLAYKINQQNDWIISQIERSIEGQTVGINDQNIELYTETIDIYHTLVPLNQELHRLRMKTQNLTNENYNINDVKVKKIIEDERQRLARELHDSVSQQLFAASMMLSAIKESKLEPPLNQQIPILEKMVQDSQLEMRALLLHLRPIGLKDKSLGEGIKDLVIDLQKKVPMKVVHEIQDFEVPKGIEDHLFRITQEAISNTLRHSNGTKVTVELFNQEDYLLLRIQDNGKGFNVDEKFEQSYGLKNMRERALEIGATFHIVSLPDSGTRIEVKAPLNKEENSSGD</sequence>
<keyword evidence="5 15" id="KW-1003">Cell membrane</keyword>
<evidence type="ECO:0000256" key="4">
    <source>
        <dbReference type="ARBA" id="ARBA00017582"/>
    </source>
</evidence>
<dbReference type="InterPro" id="IPR036890">
    <property type="entry name" value="HATPase_C_sf"/>
</dbReference>
<dbReference type="Gene3D" id="3.30.565.10">
    <property type="entry name" value="Histidine kinase-like ATPase, C-terminal domain"/>
    <property type="match status" value="1"/>
</dbReference>
<organism evidence="18 22">
    <name type="scientific">Staphylococcus epidermidis</name>
    <dbReference type="NCBI Taxonomy" id="1282"/>
    <lineage>
        <taxon>Bacteria</taxon>
        <taxon>Bacillati</taxon>
        <taxon>Bacillota</taxon>
        <taxon>Bacilli</taxon>
        <taxon>Bacillales</taxon>
        <taxon>Staphylococcaceae</taxon>
        <taxon>Staphylococcus</taxon>
    </lineage>
</organism>
<evidence type="ECO:0000256" key="2">
    <source>
        <dbReference type="ARBA" id="ARBA00004651"/>
    </source>
</evidence>
<comment type="catalytic activity">
    <reaction evidence="1 15">
        <text>ATP + protein L-histidine = ADP + protein N-phospho-L-histidine.</text>
        <dbReference type="EC" id="2.7.13.3"/>
    </reaction>
</comment>
<evidence type="ECO:0000256" key="16">
    <source>
        <dbReference type="SAM" id="Phobius"/>
    </source>
</evidence>
<keyword evidence="13 15" id="KW-0902">Two-component regulatory system</keyword>
<feature type="domain" description="Histidine kinase/HSP90-like ATPase" evidence="17">
    <location>
        <begin position="248"/>
        <end position="341"/>
    </location>
</feature>
<reference evidence="20 21" key="1">
    <citation type="submission" date="2017-10" db="EMBL/GenBank/DDBJ databases">
        <title>genome sequences of Staph epi in chlorhexidine trial.</title>
        <authorList>
            <person name="Greninger A.L."/>
            <person name="Addetia A."/>
            <person name="Qin X."/>
            <person name="Zerr D."/>
        </authorList>
    </citation>
    <scope>NUCLEOTIDE SEQUENCE [LARGE SCALE GENOMIC DNA]</scope>
    <source>
        <strain evidence="20 21">SCH-17</strain>
    </source>
</reference>
<reference evidence="18" key="2">
    <citation type="submission" date="2020-08" db="EMBL/GenBank/DDBJ databases">
        <title>Changes in the skin microbiome associated with squamous cell carcinoma in transplant recipients.</title>
        <authorList>
            <person name="Zaugg J."/>
            <person name="Krueger A."/>
            <person name="Lachner N."/>
        </authorList>
    </citation>
    <scope>NUCLEOTIDE SEQUENCE</scope>
    <source>
        <strain evidence="18">R5988</strain>
    </source>
</reference>
<dbReference type="Proteomes" id="UP000228502">
    <property type="component" value="Unassembled WGS sequence"/>
</dbReference>
<feature type="transmembrane region" description="Helical" evidence="16">
    <location>
        <begin position="46"/>
        <end position="69"/>
    </location>
</feature>
<keyword evidence="14 15" id="KW-0472">Membrane</keyword>
<comment type="caution">
    <text evidence="18">The sequence shown here is derived from an EMBL/GenBank/DDBJ whole genome shotgun (WGS) entry which is preliminary data.</text>
</comment>
<dbReference type="Gene3D" id="1.20.5.1930">
    <property type="match status" value="1"/>
</dbReference>
<accession>A0A0N1EGU4</accession>
<evidence type="ECO:0000256" key="6">
    <source>
        <dbReference type="ARBA" id="ARBA00022553"/>
    </source>
</evidence>
<dbReference type="EMBL" id="JACGQI010000016">
    <property type="protein sequence ID" value="MBF2230642.1"/>
    <property type="molecule type" value="Genomic_DNA"/>
</dbReference>
<proteinExistence type="predicted"/>
<dbReference type="InterPro" id="IPR017202">
    <property type="entry name" value="LiaS/VraS"/>
</dbReference>
<dbReference type="SUPFAM" id="SSF55874">
    <property type="entry name" value="ATPase domain of HSP90 chaperone/DNA topoisomerase II/histidine kinase"/>
    <property type="match status" value="1"/>
</dbReference>